<accession>A0A8S1PVK9</accession>
<evidence type="ECO:0000256" key="1">
    <source>
        <dbReference type="SAM" id="Phobius"/>
    </source>
</evidence>
<protein>
    <recommendedName>
        <fullName evidence="4">Transmembrane protein</fullName>
    </recommendedName>
</protein>
<keyword evidence="1" id="KW-0472">Membrane</keyword>
<reference evidence="2" key="1">
    <citation type="submission" date="2021-01" db="EMBL/GenBank/DDBJ databases">
        <authorList>
            <consortium name="Genoscope - CEA"/>
            <person name="William W."/>
        </authorList>
    </citation>
    <scope>NUCLEOTIDE SEQUENCE</scope>
</reference>
<evidence type="ECO:0000313" key="3">
    <source>
        <dbReference type="Proteomes" id="UP000692954"/>
    </source>
</evidence>
<sequence length="220" mass="26574">MFVFQVMEIRQRFVHYQIKLYQKMIQLQIKSGQNSTPCFKDVTTSTFEPQQSHSYINKPSIKSDKFGSFKNETIKMIAKKILEENGIGIEDIYLQNLWFNIIIFSICVVALVYLFISIQLKTKQSIYFQIFIIYNLQMYKQIFQFKLIYIKFYLQTNQKSYNIINQVTQNIDSYFHHSSYFMYLIRIPLFLSHERGGYKYNLVYQNRILQKILIKKQVIY</sequence>
<keyword evidence="1" id="KW-0812">Transmembrane</keyword>
<comment type="caution">
    <text evidence="2">The sequence shown here is derived from an EMBL/GenBank/DDBJ whole genome shotgun (WGS) entry which is preliminary data.</text>
</comment>
<dbReference type="EMBL" id="CAJJDN010000087">
    <property type="protein sequence ID" value="CAD8106593.1"/>
    <property type="molecule type" value="Genomic_DNA"/>
</dbReference>
<keyword evidence="1" id="KW-1133">Transmembrane helix</keyword>
<keyword evidence="3" id="KW-1185">Reference proteome</keyword>
<name>A0A8S1PVK9_9CILI</name>
<feature type="transmembrane region" description="Helical" evidence="1">
    <location>
        <begin position="97"/>
        <end position="116"/>
    </location>
</feature>
<evidence type="ECO:0008006" key="4">
    <source>
        <dbReference type="Google" id="ProtNLM"/>
    </source>
</evidence>
<evidence type="ECO:0000313" key="2">
    <source>
        <dbReference type="EMBL" id="CAD8106593.1"/>
    </source>
</evidence>
<dbReference type="AlphaFoldDB" id="A0A8S1PVK9"/>
<organism evidence="2 3">
    <name type="scientific">Paramecium sonneborni</name>
    <dbReference type="NCBI Taxonomy" id="65129"/>
    <lineage>
        <taxon>Eukaryota</taxon>
        <taxon>Sar</taxon>
        <taxon>Alveolata</taxon>
        <taxon>Ciliophora</taxon>
        <taxon>Intramacronucleata</taxon>
        <taxon>Oligohymenophorea</taxon>
        <taxon>Peniculida</taxon>
        <taxon>Parameciidae</taxon>
        <taxon>Paramecium</taxon>
    </lineage>
</organism>
<proteinExistence type="predicted"/>
<dbReference type="Proteomes" id="UP000692954">
    <property type="component" value="Unassembled WGS sequence"/>
</dbReference>
<gene>
    <name evidence="2" type="ORF">PSON_ATCC_30995.1.T0870060</name>
</gene>